<accession>A0A0M4LBZ7</accession>
<dbReference type="GO" id="GO:0016491">
    <property type="term" value="F:oxidoreductase activity"/>
    <property type="evidence" value="ECO:0007669"/>
    <property type="project" value="UniProtKB-KW"/>
</dbReference>
<name>A0A0M4LBZ7_9GAMM</name>
<evidence type="ECO:0000256" key="1">
    <source>
        <dbReference type="ARBA" id="ARBA00006484"/>
    </source>
</evidence>
<comment type="similarity">
    <text evidence="1">Belongs to the short-chain dehydrogenases/reductases (SDR) family.</text>
</comment>
<keyword evidence="2" id="KW-0560">Oxidoreductase</keyword>
<dbReference type="EMBL" id="CP006911">
    <property type="protein sequence ID" value="ALE01194.1"/>
    <property type="molecule type" value="Genomic_DNA"/>
</dbReference>
<dbReference type="PRINTS" id="PR00081">
    <property type="entry name" value="GDHRDH"/>
</dbReference>
<keyword evidence="4" id="KW-1185">Reference proteome</keyword>
<protein>
    <submittedName>
        <fullName evidence="3">Short-chain dehydrogenase</fullName>
    </submittedName>
</protein>
<dbReference type="CDD" id="cd11731">
    <property type="entry name" value="Lin1944_like_SDR_c"/>
    <property type="match status" value="1"/>
</dbReference>
<dbReference type="SUPFAM" id="SSF51735">
    <property type="entry name" value="NAD(P)-binding Rossmann-fold domains"/>
    <property type="match status" value="1"/>
</dbReference>
<dbReference type="Proteomes" id="UP000068905">
    <property type="component" value="Chromosome"/>
</dbReference>
<dbReference type="InterPro" id="IPR051122">
    <property type="entry name" value="SDR_DHRS6-like"/>
</dbReference>
<proteinExistence type="inferred from homology"/>
<dbReference type="RefSeq" id="WP_020023666.1">
    <property type="nucleotide sequence ID" value="NZ_CP006911.1"/>
</dbReference>
<reference evidence="3 4" key="1">
    <citation type="journal article" date="2015" name="Genome Announc.">
        <title>Genome Sequence of 'Candidatus Thioglobus singularis' Strain PS1, a Mixotroph from the SUP05 Clade of Marine Gammaproteobacteria.</title>
        <authorList>
            <person name="Marshall K.T."/>
            <person name="Morris R.M."/>
        </authorList>
    </citation>
    <scope>NUCLEOTIDE SEQUENCE [LARGE SCALE GENOMIC DNA]</scope>
    <source>
        <strain evidence="3 4">PS1</strain>
    </source>
</reference>
<organism evidence="3 4">
    <name type="scientific">Candidatus Pseudothioglobus singularis PS1</name>
    <dbReference type="NCBI Taxonomy" id="1125411"/>
    <lineage>
        <taxon>Bacteria</taxon>
        <taxon>Pseudomonadati</taxon>
        <taxon>Pseudomonadota</taxon>
        <taxon>Gammaproteobacteria</taxon>
        <taxon>Candidatus Pseudothioglobaceae</taxon>
        <taxon>Candidatus Pseudothioglobus</taxon>
    </lineage>
</organism>
<sequence>MKKIIVVGATGRLGRLVVGGLKDYEVIRAGRSGPDLKIDALDFESVSDVFASIGSFDALISCAGVRAPFKTFEELTMEDFALGLSNKCFSQLNLAKAAIPFLTENGSITLTSGIIGDEPILSGSCAAAANGALNMCVSTLAAEYAGRLRINIVSPSIIENSVEDYGMVFDGFEPTSEKRIIEAYRRTISAPISGRVLCQTRSL</sequence>
<dbReference type="PANTHER" id="PTHR43477:SF1">
    <property type="entry name" value="DIHYDROANTICAPSIN 7-DEHYDROGENASE"/>
    <property type="match status" value="1"/>
</dbReference>
<dbReference type="InterPro" id="IPR002347">
    <property type="entry name" value="SDR_fam"/>
</dbReference>
<dbReference type="Gene3D" id="3.40.50.720">
    <property type="entry name" value="NAD(P)-binding Rossmann-like Domain"/>
    <property type="match status" value="1"/>
</dbReference>
<gene>
    <name evidence="3" type="ORF">W908_00360</name>
</gene>
<dbReference type="InterPro" id="IPR036291">
    <property type="entry name" value="NAD(P)-bd_dom_sf"/>
</dbReference>
<dbReference type="OrthoDB" id="9787486at2"/>
<dbReference type="AlphaFoldDB" id="A0A0M4LBZ7"/>
<evidence type="ECO:0000256" key="2">
    <source>
        <dbReference type="ARBA" id="ARBA00023002"/>
    </source>
</evidence>
<evidence type="ECO:0000313" key="3">
    <source>
        <dbReference type="EMBL" id="ALE01194.1"/>
    </source>
</evidence>
<dbReference type="NCBIfam" id="NF005754">
    <property type="entry name" value="PRK07578.1"/>
    <property type="match status" value="1"/>
</dbReference>
<evidence type="ECO:0000313" key="4">
    <source>
        <dbReference type="Proteomes" id="UP000068905"/>
    </source>
</evidence>
<dbReference type="PANTHER" id="PTHR43477">
    <property type="entry name" value="DIHYDROANTICAPSIN 7-DEHYDROGENASE"/>
    <property type="match status" value="1"/>
</dbReference>
<dbReference type="Pfam" id="PF13561">
    <property type="entry name" value="adh_short_C2"/>
    <property type="match status" value="1"/>
</dbReference>
<dbReference type="STRING" id="1125411.W908_00360"/>
<dbReference type="KEGG" id="tsn:W908_00360"/>